<dbReference type="GO" id="GO:0052689">
    <property type="term" value="F:carboxylic ester hydrolase activity"/>
    <property type="evidence" value="ECO:0007669"/>
    <property type="project" value="InterPro"/>
</dbReference>
<dbReference type="InterPro" id="IPR052762">
    <property type="entry name" value="PCW_deacetylase/CE"/>
</dbReference>
<evidence type="ECO:0000313" key="1">
    <source>
        <dbReference type="EMBL" id="NBJ91805.1"/>
    </source>
</evidence>
<name>A0A9X5BDM6_9FIRM</name>
<dbReference type="Pfam" id="PF00657">
    <property type="entry name" value="Lipase_GDSL"/>
    <property type="match status" value="1"/>
</dbReference>
<dbReference type="InterPro" id="IPR001087">
    <property type="entry name" value="GDSL"/>
</dbReference>
<gene>
    <name evidence="1" type="ORF">D5281_04160</name>
</gene>
<dbReference type="Gene3D" id="2.60.120.260">
    <property type="entry name" value="Galactose-binding domain-like"/>
    <property type="match status" value="1"/>
</dbReference>
<dbReference type="PANTHER" id="PTHR37834:SF2">
    <property type="entry name" value="ESTERASE, SGNH HYDROLASE-TYPE"/>
    <property type="match status" value="1"/>
</dbReference>
<dbReference type="Proteomes" id="UP001154420">
    <property type="component" value="Unassembled WGS sequence"/>
</dbReference>
<sequence length="385" mass="43610">MTENNNLKYYSLQEIECKIHGRTDETQSPLPLFWNGSAVEVNVTGSELWIDLEVDFDVHEPWSGYSLNGAFISRQMLMAGRYKLCLFRNMSTDSIKNIRFFRELQAMSEDNANHLLIHGFYSDGSFFPVPDRTYKLEFIGDSITSGEGTYGAKQEDDWIPMFMSSSKNYAVMVSEAIDADYRLLSQGGWGVFCSWDNKPYENLPSCYEKICGLLKGETNQKLGALKPYSFSSWQPDAVIINLGTNDASAFYQPAWQDPVTGESFQQHLLPDGSYDPSDLNRLKQAIIDFLSTIRRNNPKAFIIWAYGMAGYELTLPIAEAVSEYQKQMKDKNVSFLQLPNTTDETVGSRCHPGPKSHEQSAKILTEYLKTVLYEKSPLAMGFCTP</sequence>
<dbReference type="CDD" id="cd01831">
    <property type="entry name" value="Endoglucanase_E_like"/>
    <property type="match status" value="1"/>
</dbReference>
<protein>
    <submittedName>
        <fullName evidence="1">GDSL family lipase</fullName>
    </submittedName>
</protein>
<evidence type="ECO:0000313" key="2">
    <source>
        <dbReference type="Proteomes" id="UP001154420"/>
    </source>
</evidence>
<comment type="caution">
    <text evidence="1">The sequence shown here is derived from an EMBL/GenBank/DDBJ whole genome shotgun (WGS) entry which is preliminary data.</text>
</comment>
<dbReference type="Gene3D" id="3.40.50.1110">
    <property type="entry name" value="SGNH hydrolase"/>
    <property type="match status" value="1"/>
</dbReference>
<dbReference type="SUPFAM" id="SSF52266">
    <property type="entry name" value="SGNH hydrolase"/>
    <property type="match status" value="1"/>
</dbReference>
<dbReference type="InterPro" id="IPR037461">
    <property type="entry name" value="CtCE2-like_dom"/>
</dbReference>
<dbReference type="InterPro" id="IPR036514">
    <property type="entry name" value="SGNH_hydro_sf"/>
</dbReference>
<organism evidence="1 2">
    <name type="scientific">Parablautia muri</name>
    <dbReference type="NCBI Taxonomy" id="2320879"/>
    <lineage>
        <taxon>Bacteria</taxon>
        <taxon>Bacillati</taxon>
        <taxon>Bacillota</taxon>
        <taxon>Clostridia</taxon>
        <taxon>Lachnospirales</taxon>
        <taxon>Lachnospiraceae</taxon>
        <taxon>Parablautia</taxon>
    </lineage>
</organism>
<dbReference type="RefSeq" id="WP_160558886.1">
    <property type="nucleotide sequence ID" value="NZ_QZDT01000004.1"/>
</dbReference>
<reference evidence="1" key="1">
    <citation type="submission" date="2018-09" db="EMBL/GenBank/DDBJ databases">
        <title>Murine metabolic-syndrome-specific gut microbial biobank.</title>
        <authorList>
            <person name="Liu C."/>
        </authorList>
    </citation>
    <scope>NUCLEOTIDE SEQUENCE</scope>
    <source>
        <strain evidence="1">D42-62</strain>
    </source>
</reference>
<dbReference type="AlphaFoldDB" id="A0A9X5BDM6"/>
<dbReference type="OrthoDB" id="9801375at2"/>
<proteinExistence type="predicted"/>
<dbReference type="PANTHER" id="PTHR37834">
    <property type="entry name" value="GDSL-LIKE LIPASE/ACYLHYDROLASE DOMAIN PROTEIN (AFU_ORTHOLOGUE AFUA_2G00620)"/>
    <property type="match status" value="1"/>
</dbReference>
<dbReference type="EMBL" id="QZDT01000004">
    <property type="protein sequence ID" value="NBJ91805.1"/>
    <property type="molecule type" value="Genomic_DNA"/>
</dbReference>
<keyword evidence="2" id="KW-1185">Reference proteome</keyword>
<accession>A0A9X5BDM6</accession>